<dbReference type="PANTHER" id="PTHR43016:SF13">
    <property type="entry name" value="PRESEQUENCE PROTEASE, MITOCHONDRIAL"/>
    <property type="match status" value="1"/>
</dbReference>
<dbReference type="InterPro" id="IPR011249">
    <property type="entry name" value="Metalloenz_LuxS/M16"/>
</dbReference>
<feature type="coiled-coil region" evidence="1">
    <location>
        <begin position="881"/>
        <end position="908"/>
    </location>
</feature>
<organism evidence="3 4">
    <name type="scientific">Ezakiella coagulans</name>
    <dbReference type="NCBI Taxonomy" id="46507"/>
    <lineage>
        <taxon>Bacteria</taxon>
        <taxon>Bacillati</taxon>
        <taxon>Bacillota</taxon>
        <taxon>Tissierellia</taxon>
        <taxon>Ezakiella</taxon>
    </lineage>
</organism>
<sequence>MDKFKLIKKEHINELNSDAFLYEHEKTKARVLKVENNDENKAFGIGFRTVQNDDTGVCHILEHSVLSGSRKYKTKEPFMDLVKSSLQTFLNAMTFDDKTIYPISSRNEKDFFNLMDVYMDAVLFPDIYNNEKIFMQEGWHYELENKDAPLTINGVVYNEMKGAMSSDISQVMDKIARYLYPNSTYNTNSGGDPEFIPTLSREALLDYHREKYHPSNSYIFLYGNGDTNKELEFLDGYLSEFEFKDVKNPMKYIKPLEKNIDVETTYFGEAKPKNDFFVVSYLAGDSTDNLNNLCHEVITRALVTEDGAPIKDRILSEGLATDVETMYSVGTVNNLSIIAKGMNAEDKDKILKIIDEEIGSLIKSGLDEKLFKSILHQLKYEIKTYGDTPHLGIMTYIRAFQTWLYDKDPIDALKFDDAFEKLENDSELVQKYAKDYFDGYRMTMLVKPDPELGKKREEELKKKLAEHKKSLSDEELEEIIKKTKELHEFQLSEDSEEAKKTLPRLNVKDLSDKLQKENEKIDGNISSCEAFTGGVTYMDALVPIDDMDDEKLQAITLLSDLIDRIDTEKYNYKDLNTEINLISYDFNVNIMTSKYYEKNEASIFLSKKLSSDGYDFEKAYDLFEEVHKTTVFDNTKKIKEILNTMISDLKLKAVMTGIAITRTEAMKNVNRRFAIDAKISGADYIKYIEKVASMDDVEMKKYLEDMYEIYKNIFDEKGFYHITSDSEGIKKAVAVLEKKGLKVDGEIDKKKFALKNNPGTTTALVAITDVNYCIDAGILPKTSGSDSVVRNMLSNSFLHDNIRAKGGAYGDGINQSDDCVVFYSYRDPNLQNTFDVFEKSMDWLRGRDLKKEQIDDLIIGSYNSFDPNLTPRMRSLRDFSYRINETSVEDLEKKLKEALETKKEDFADFADRLEAAMKNKGRTVFTNEDGYEKSKDMWQEKKDLK</sequence>
<accession>A0A2U1DNF6</accession>
<dbReference type="PANTHER" id="PTHR43016">
    <property type="entry name" value="PRESEQUENCE PROTEASE"/>
    <property type="match status" value="1"/>
</dbReference>
<dbReference type="FunFam" id="3.30.830.10:FF:000034">
    <property type="entry name" value="presequence protease 1, chloroplastic/mitochondrial"/>
    <property type="match status" value="1"/>
</dbReference>
<dbReference type="AlphaFoldDB" id="A0A2U1DNF6"/>
<dbReference type="Pfam" id="PF22516">
    <property type="entry name" value="PreP_C"/>
    <property type="match status" value="1"/>
</dbReference>
<name>A0A2U1DNF6_9FIRM</name>
<evidence type="ECO:0000256" key="1">
    <source>
        <dbReference type="SAM" id="Coils"/>
    </source>
</evidence>
<dbReference type="InterPro" id="IPR055130">
    <property type="entry name" value="PreP_C"/>
</dbReference>
<proteinExistence type="predicted"/>
<dbReference type="SUPFAM" id="SSF63411">
    <property type="entry name" value="LuxS/MPP-like metallohydrolase"/>
    <property type="match status" value="4"/>
</dbReference>
<protein>
    <recommendedName>
        <fullName evidence="2">Peptidase M16C associated domain-containing protein</fullName>
    </recommendedName>
</protein>
<dbReference type="Proteomes" id="UP000245793">
    <property type="component" value="Unassembled WGS sequence"/>
</dbReference>
<keyword evidence="4" id="KW-1185">Reference proteome</keyword>
<feature type="domain" description="Peptidase M16C associated" evidence="2">
    <location>
        <begin position="446"/>
        <end position="691"/>
    </location>
</feature>
<evidence type="ECO:0000259" key="2">
    <source>
        <dbReference type="SMART" id="SM01264"/>
    </source>
</evidence>
<dbReference type="Pfam" id="PF08367">
    <property type="entry name" value="M16C_assoc"/>
    <property type="match status" value="1"/>
</dbReference>
<dbReference type="GO" id="GO:0016485">
    <property type="term" value="P:protein processing"/>
    <property type="evidence" value="ECO:0007669"/>
    <property type="project" value="TreeGrafter"/>
</dbReference>
<dbReference type="Pfam" id="PF00675">
    <property type="entry name" value="Peptidase_M16"/>
    <property type="match status" value="1"/>
</dbReference>
<evidence type="ECO:0000313" key="4">
    <source>
        <dbReference type="Proteomes" id="UP000245793"/>
    </source>
</evidence>
<evidence type="ECO:0000313" key="3">
    <source>
        <dbReference type="EMBL" id="PVY89082.1"/>
    </source>
</evidence>
<dbReference type="GO" id="GO:0004222">
    <property type="term" value="F:metalloendopeptidase activity"/>
    <property type="evidence" value="ECO:0007669"/>
    <property type="project" value="TreeGrafter"/>
</dbReference>
<dbReference type="InterPro" id="IPR007863">
    <property type="entry name" value="Peptidase_M16_C"/>
</dbReference>
<dbReference type="Gene3D" id="3.30.830.10">
    <property type="entry name" value="Metalloenzyme, LuxS/M16 peptidase-like"/>
    <property type="match status" value="4"/>
</dbReference>
<dbReference type="SMART" id="SM01264">
    <property type="entry name" value="M16C_associated"/>
    <property type="match status" value="1"/>
</dbReference>
<gene>
    <name evidence="3" type="ORF">C7381_11111</name>
</gene>
<dbReference type="InterPro" id="IPR011765">
    <property type="entry name" value="Pept_M16_N"/>
</dbReference>
<dbReference type="GO" id="GO:0046872">
    <property type="term" value="F:metal ion binding"/>
    <property type="evidence" value="ECO:0007669"/>
    <property type="project" value="InterPro"/>
</dbReference>
<dbReference type="RefSeq" id="WP_116480511.1">
    <property type="nucleotide sequence ID" value="NZ_QEKV01000011.1"/>
</dbReference>
<comment type="caution">
    <text evidence="3">The sequence shown here is derived from an EMBL/GenBank/DDBJ whole genome shotgun (WGS) entry which is preliminary data.</text>
</comment>
<dbReference type="InterPro" id="IPR013578">
    <property type="entry name" value="Peptidase_M16C_assoc"/>
</dbReference>
<reference evidence="3 4" key="1">
    <citation type="submission" date="2018-04" db="EMBL/GenBank/DDBJ databases">
        <title>Genomic Encyclopedia of Type Strains, Phase IV (KMG-IV): sequencing the most valuable type-strain genomes for metagenomic binning, comparative biology and taxonomic classification.</title>
        <authorList>
            <person name="Goeker M."/>
        </authorList>
    </citation>
    <scope>NUCLEOTIDE SEQUENCE [LARGE SCALE GENOMIC DNA]</scope>
    <source>
        <strain evidence="3 4">DSM 20705</strain>
    </source>
</reference>
<keyword evidence="1" id="KW-0175">Coiled coil</keyword>
<dbReference type="Pfam" id="PF05193">
    <property type="entry name" value="Peptidase_M16_C"/>
    <property type="match status" value="1"/>
</dbReference>
<dbReference type="EMBL" id="QEKV01000011">
    <property type="protein sequence ID" value="PVY89082.1"/>
    <property type="molecule type" value="Genomic_DNA"/>
</dbReference>